<accession>A0A158N992</accession>
<dbReference type="OrthoDB" id="25466at2759"/>
<reference evidence="2" key="2">
    <citation type="submission" date="2016-04" db="UniProtKB">
        <authorList>
            <consortium name="EnsemblMetazoa"/>
        </authorList>
    </citation>
    <scope>IDENTIFICATION</scope>
</reference>
<keyword evidence="3" id="KW-1185">Reference proteome</keyword>
<evidence type="ECO:0000313" key="3">
    <source>
        <dbReference type="Proteomes" id="UP000005205"/>
    </source>
</evidence>
<dbReference type="InterPro" id="IPR006623">
    <property type="entry name" value="THEG"/>
</dbReference>
<feature type="compositionally biased region" description="Low complexity" evidence="1">
    <location>
        <begin position="302"/>
        <end position="319"/>
    </location>
</feature>
<dbReference type="EMBL" id="ADTU01009002">
    <property type="status" value="NOT_ANNOTATED_CDS"/>
    <property type="molecule type" value="Genomic_DNA"/>
</dbReference>
<dbReference type="EMBL" id="ADTU01009006">
    <property type="status" value="NOT_ANNOTATED_CDS"/>
    <property type="molecule type" value="Genomic_DNA"/>
</dbReference>
<feature type="region of interest" description="Disordered" evidence="1">
    <location>
        <begin position="297"/>
        <end position="319"/>
    </location>
</feature>
<proteinExistence type="predicted"/>
<dbReference type="EMBL" id="ADTU01009005">
    <property type="status" value="NOT_ANNOTATED_CDS"/>
    <property type="molecule type" value="Genomic_DNA"/>
</dbReference>
<dbReference type="EMBL" id="ADTU01009008">
    <property type="status" value="NOT_ANNOTATED_CDS"/>
    <property type="molecule type" value="Genomic_DNA"/>
</dbReference>
<dbReference type="KEGG" id="acep:105617137"/>
<name>A0A158N992_ATTCE</name>
<dbReference type="EnsemblMetazoa" id="XM_012198710.1">
    <property type="protein sequence ID" value="XP_012054100.1"/>
    <property type="gene ID" value="LOC105617137"/>
</dbReference>
<sequence length="425" mass="49023">MPSLRVKYVLAHLSRTEHTALLARPNWRRLRRRDPNVLASPFTVRRRAILKSRASRRTRVMAQPKFVTKKYDPAAAPPLFPRIHPKTLAAKSTKRIVDLALPKRRRLLETRKLAATKNMKATVNDLLVKVRKSRYQRYRVFCNARQEREARKKRKRMAKLRRALTKPEDWQRHMRVLERLAAPKVVAKPKKRKPSKKRKWRPVNLERVYFLALPLIRKDIVLKDPFKVAEHALTYIISKRMERLSIRKIRPEIPLRIPGAVSPAAMKAIGSNTHFATTFTTTCITDAPEMVANARGRRGSVDDFSNSSDSSSISSDMNNDYTFEDMNNDITLEDINSLDSSSIMSEDMNNDYILEGINSLDSSSITSEDMNNDYILEDMNNDITLEDINSLDSSSITSEDMNNDYILEDEPEEKHVSSILWFAAK</sequence>
<dbReference type="EMBL" id="ADTU01009003">
    <property type="status" value="NOT_ANNOTATED_CDS"/>
    <property type="molecule type" value="Genomic_DNA"/>
</dbReference>
<dbReference type="InParanoid" id="A0A158N992"/>
<evidence type="ECO:0000313" key="2">
    <source>
        <dbReference type="EnsemblMetazoa" id="XP_012054100.1"/>
    </source>
</evidence>
<protein>
    <submittedName>
        <fullName evidence="2">Uncharacterized protein</fullName>
    </submittedName>
</protein>
<dbReference type="EMBL" id="ADTU01009004">
    <property type="status" value="NOT_ANNOTATED_CDS"/>
    <property type="molecule type" value="Genomic_DNA"/>
</dbReference>
<organism evidence="2 3">
    <name type="scientific">Atta cephalotes</name>
    <name type="common">Leafcutter ant</name>
    <dbReference type="NCBI Taxonomy" id="12957"/>
    <lineage>
        <taxon>Eukaryota</taxon>
        <taxon>Metazoa</taxon>
        <taxon>Ecdysozoa</taxon>
        <taxon>Arthropoda</taxon>
        <taxon>Hexapoda</taxon>
        <taxon>Insecta</taxon>
        <taxon>Pterygota</taxon>
        <taxon>Neoptera</taxon>
        <taxon>Endopterygota</taxon>
        <taxon>Hymenoptera</taxon>
        <taxon>Apocrita</taxon>
        <taxon>Aculeata</taxon>
        <taxon>Formicoidea</taxon>
        <taxon>Formicidae</taxon>
        <taxon>Myrmicinae</taxon>
        <taxon>Atta</taxon>
    </lineage>
</organism>
<reference evidence="3" key="1">
    <citation type="journal article" date="2011" name="PLoS Genet.">
        <title>The genome sequence of the leaf-cutter ant Atta cephalotes reveals insights into its obligate symbiotic lifestyle.</title>
        <authorList>
            <person name="Suen G."/>
            <person name="Teiling C."/>
            <person name="Li L."/>
            <person name="Holt C."/>
            <person name="Abouheif E."/>
            <person name="Bornberg-Bauer E."/>
            <person name="Bouffard P."/>
            <person name="Caldera E.J."/>
            <person name="Cash E."/>
            <person name="Cavanaugh A."/>
            <person name="Denas O."/>
            <person name="Elhaik E."/>
            <person name="Fave M.J."/>
            <person name="Gadau J."/>
            <person name="Gibson J.D."/>
            <person name="Graur D."/>
            <person name="Grubbs K.J."/>
            <person name="Hagen D.E."/>
            <person name="Harkins T.T."/>
            <person name="Helmkampf M."/>
            <person name="Hu H."/>
            <person name="Johnson B.R."/>
            <person name="Kim J."/>
            <person name="Marsh S.E."/>
            <person name="Moeller J.A."/>
            <person name="Munoz-Torres M.C."/>
            <person name="Murphy M.C."/>
            <person name="Naughton M.C."/>
            <person name="Nigam S."/>
            <person name="Overson R."/>
            <person name="Rajakumar R."/>
            <person name="Reese J.T."/>
            <person name="Scott J.J."/>
            <person name="Smith C.R."/>
            <person name="Tao S."/>
            <person name="Tsutsui N.D."/>
            <person name="Viljakainen L."/>
            <person name="Wissler L."/>
            <person name="Yandell M.D."/>
            <person name="Zimmer F."/>
            <person name="Taylor J."/>
            <person name="Slater S.C."/>
            <person name="Clifton S.W."/>
            <person name="Warren W.C."/>
            <person name="Elsik C.G."/>
            <person name="Smith C.D."/>
            <person name="Weinstock G.M."/>
            <person name="Gerardo N.M."/>
            <person name="Currie C.R."/>
        </authorList>
    </citation>
    <scope>NUCLEOTIDE SEQUENCE [LARGE SCALE GENOMIC DNA]</scope>
</reference>
<dbReference type="EMBL" id="ADTU01009009">
    <property type="status" value="NOT_ANNOTATED_CDS"/>
    <property type="molecule type" value="Genomic_DNA"/>
</dbReference>
<dbReference type="EMBL" id="ADTU01009007">
    <property type="status" value="NOT_ANNOTATED_CDS"/>
    <property type="molecule type" value="Genomic_DNA"/>
</dbReference>
<dbReference type="Proteomes" id="UP000005205">
    <property type="component" value="Unassembled WGS sequence"/>
</dbReference>
<dbReference type="AlphaFoldDB" id="A0A158N992"/>
<dbReference type="SMART" id="SM00705">
    <property type="entry name" value="THEG"/>
    <property type="match status" value="5"/>
</dbReference>
<gene>
    <name evidence="2" type="primary">105617137</name>
</gene>
<evidence type="ECO:0000256" key="1">
    <source>
        <dbReference type="SAM" id="MobiDB-lite"/>
    </source>
</evidence>